<dbReference type="SUPFAM" id="SSF56235">
    <property type="entry name" value="N-terminal nucleophile aminohydrolases (Ntn hydrolases)"/>
    <property type="match status" value="1"/>
</dbReference>
<dbReference type="FunFam" id="3.60.20.10:FF:000008">
    <property type="entry name" value="Proteasome subunit beta type-4"/>
    <property type="match status" value="1"/>
</dbReference>
<dbReference type="Gene3D" id="3.60.20.10">
    <property type="entry name" value="Glutamine Phosphoribosylpyrophosphate, subunit 1, domain 1"/>
    <property type="match status" value="1"/>
</dbReference>
<dbReference type="AlphaFoldDB" id="A0A1B6HWR0"/>
<dbReference type="GO" id="GO:0010498">
    <property type="term" value="P:proteasomal protein catabolic process"/>
    <property type="evidence" value="ECO:0007669"/>
    <property type="project" value="InterPro"/>
</dbReference>
<comment type="subunit">
    <text evidence="8">Component of the proteasome complex.</text>
</comment>
<dbReference type="InterPro" id="IPR035206">
    <property type="entry name" value="Proteasome_beta2"/>
</dbReference>
<keyword evidence="3 8" id="KW-0647">Proteasome</keyword>
<dbReference type="GO" id="GO:0005634">
    <property type="term" value="C:nucleus"/>
    <property type="evidence" value="ECO:0007669"/>
    <property type="project" value="UniProtKB-SubCell"/>
</dbReference>
<dbReference type="InterPro" id="IPR016050">
    <property type="entry name" value="Proteasome_bsu_CS"/>
</dbReference>
<dbReference type="EMBL" id="GECU01028610">
    <property type="protein sequence ID" value="JAS79096.1"/>
    <property type="molecule type" value="Transcribed_RNA"/>
</dbReference>
<keyword evidence="4 8" id="KW-0539">Nucleus</keyword>
<accession>A0A1B6HWR0</accession>
<dbReference type="GO" id="GO:0005737">
    <property type="term" value="C:cytoplasm"/>
    <property type="evidence" value="ECO:0007669"/>
    <property type="project" value="UniProtKB-SubCell"/>
</dbReference>
<sequence>MECMIGITFKDFVLLAADMTAVQSIFVVKSDDIKLHKLSEHLVMAAVGESGDKTQFAEYIAKNIQLYKMRNGYGLSPVAAANYTRRSLAEYLRSRTPYQVNMLMGGYDNEAGPVLYFIDYLAALVKIPYYAYGYGGYVSLSVIDRYYGKGDMTPEEGYELLKKCVVEIQKRLVINLPNFQVQMISKDGIVELPNITAKTLAVEETKAG</sequence>
<keyword evidence="2 8" id="KW-0963">Cytoplasm</keyword>
<evidence type="ECO:0000256" key="2">
    <source>
        <dbReference type="ARBA" id="ARBA00022490"/>
    </source>
</evidence>
<evidence type="ECO:0000256" key="3">
    <source>
        <dbReference type="ARBA" id="ARBA00022942"/>
    </source>
</evidence>
<name>A0A1B6HWR0_9HEMI</name>
<dbReference type="InterPro" id="IPR001353">
    <property type="entry name" value="Proteasome_sua/b"/>
</dbReference>
<dbReference type="GO" id="GO:0005839">
    <property type="term" value="C:proteasome core complex"/>
    <property type="evidence" value="ECO:0007669"/>
    <property type="project" value="InterPro"/>
</dbReference>
<protein>
    <recommendedName>
        <fullName evidence="8">Proteasome subunit beta</fullName>
    </recommendedName>
</protein>
<comment type="function">
    <text evidence="8">Component of the proteasome, a multicatalytic proteinase complex which is characterized by its ability to cleave peptides with Arg, Phe, Tyr, Leu, and Glu adjacent to the leaving group at neutral or slightly basic pH. The proteasome has an ATP-dependent proteolytic activity.</text>
</comment>
<evidence type="ECO:0000256" key="7">
    <source>
        <dbReference type="ARBA" id="ARBA00049625"/>
    </source>
</evidence>
<evidence type="ECO:0000256" key="6">
    <source>
        <dbReference type="ARBA" id="ARBA00026071"/>
    </source>
</evidence>
<proteinExistence type="inferred from homology"/>
<comment type="similarity">
    <text evidence="8">Belongs to the peptidase T1B family.</text>
</comment>
<dbReference type="PANTHER" id="PTHR32194">
    <property type="entry name" value="METALLOPROTEASE TLDD"/>
    <property type="match status" value="1"/>
</dbReference>
<dbReference type="PANTHER" id="PTHR32194:SF2">
    <property type="entry name" value="PROTEASOME SUBUNIT BETA TYPE-1"/>
    <property type="match status" value="1"/>
</dbReference>
<dbReference type="PROSITE" id="PS00854">
    <property type="entry name" value="PROTEASOME_BETA_1"/>
    <property type="match status" value="1"/>
</dbReference>
<comment type="subunit">
    <text evidence="6">The 26S proteasome consists of a 20S proteasome core and two 19S regulatory subunits. The 20S proteasome core is composed of 28 subunits that are arranged in four stacked rings, resulting in a barrel-shaped structure. The two end rings are each formed by seven alpha subunits, and the two central rings are each formed by seven beta subunits. The catalytic chamber with the active sites is on the inside of the barrel.</text>
</comment>
<evidence type="ECO:0000313" key="9">
    <source>
        <dbReference type="EMBL" id="JAS79096.1"/>
    </source>
</evidence>
<evidence type="ECO:0000256" key="8">
    <source>
        <dbReference type="RuleBase" id="RU004203"/>
    </source>
</evidence>
<dbReference type="Pfam" id="PF00227">
    <property type="entry name" value="Proteasome"/>
    <property type="match status" value="1"/>
</dbReference>
<reference evidence="9" key="1">
    <citation type="submission" date="2015-11" db="EMBL/GenBank/DDBJ databases">
        <title>De novo transcriptome assembly of four potential Pierce s Disease insect vectors from Arizona vineyards.</title>
        <authorList>
            <person name="Tassone E.E."/>
        </authorList>
    </citation>
    <scope>NUCLEOTIDE SEQUENCE</scope>
</reference>
<organism evidence="9">
    <name type="scientific">Homalodisca liturata</name>
    <dbReference type="NCBI Taxonomy" id="320908"/>
    <lineage>
        <taxon>Eukaryota</taxon>
        <taxon>Metazoa</taxon>
        <taxon>Ecdysozoa</taxon>
        <taxon>Arthropoda</taxon>
        <taxon>Hexapoda</taxon>
        <taxon>Insecta</taxon>
        <taxon>Pterygota</taxon>
        <taxon>Neoptera</taxon>
        <taxon>Paraneoptera</taxon>
        <taxon>Hemiptera</taxon>
        <taxon>Auchenorrhyncha</taxon>
        <taxon>Membracoidea</taxon>
        <taxon>Cicadellidae</taxon>
        <taxon>Cicadellinae</taxon>
        <taxon>Proconiini</taxon>
        <taxon>Homalodisca</taxon>
    </lineage>
</organism>
<comment type="subcellular location">
    <subcellularLocation>
        <location evidence="8">Cytoplasm</location>
    </subcellularLocation>
    <subcellularLocation>
        <location evidence="8">Nucleus</location>
    </subcellularLocation>
</comment>
<dbReference type="PROSITE" id="PS51476">
    <property type="entry name" value="PROTEASOME_BETA_2"/>
    <property type="match status" value="1"/>
</dbReference>
<evidence type="ECO:0000256" key="1">
    <source>
        <dbReference type="ARBA" id="ARBA00011656"/>
    </source>
</evidence>
<evidence type="ECO:0000256" key="5">
    <source>
        <dbReference type="ARBA" id="ARBA00024953"/>
    </source>
</evidence>
<dbReference type="InterPro" id="IPR029055">
    <property type="entry name" value="Ntn_hydrolases_N"/>
</dbReference>
<dbReference type="InterPro" id="IPR023333">
    <property type="entry name" value="Proteasome_suB-type"/>
</dbReference>
<comment type="function">
    <text evidence="5">Non-catalytic component of the proteasome, a multicatalytic proteinase complex which is characterized by its ability to cleave peptides with Arg, Phe, Tyr, Leu, and Glu adjacent to the leaving group at neutral or slightly basic pH. The proteasome has an ATP-dependent proteolytic activity.</text>
</comment>
<evidence type="ECO:0000256" key="4">
    <source>
        <dbReference type="ARBA" id="ARBA00023242"/>
    </source>
</evidence>
<dbReference type="CDD" id="cd03758">
    <property type="entry name" value="proteasome_beta_type_2"/>
    <property type="match status" value="1"/>
</dbReference>
<gene>
    <name evidence="9" type="ORF">g.14176</name>
</gene>
<comment type="subunit">
    <text evidence="1">The 26S proteasome consists of a 20S proteasome core and two 19S regulatory subunits. The 20S proteasome core is a barrel-shaped complex made of 28 subunits that are arranged in four stacked rings. The two outer rings are each formed by seven alpha subunits, and the two inner rings are formed by seven beta subunits. The proteolytic activity is exerted by three beta-subunits PSMB5, PSMB6 and PSMB7.</text>
</comment>
<comment type="function">
    <text evidence="7">Non-catalytic component of the 20S core proteasome complex involved in the proteolytic degradation of most intracellular proteins. This complex plays numerous essential roles within the cell by associating with different regulatory particles. Associated with two 19S regulatory particles, forms the 26S proteasome and thus participates in the ATP-dependent degradation of ubiquitinated proteins. The 26S proteasome plays a key role in the maintenance of protein homeostasis by removing misfolded or damaged proteins that could impair cellular functions, and by removing proteins whose functions are no longer required. Associated with the PA200 or PA28, the 20S proteasome mediates ubiquitin-independent protein degradation. This type of proteolysis is required in several pathways including spermatogenesis (20S-PA200 complex) or generation of a subset of MHC class I-presented antigenic peptides (20S-PA28 complex).</text>
</comment>